<evidence type="ECO:0000256" key="1">
    <source>
        <dbReference type="SAM" id="MobiDB-lite"/>
    </source>
</evidence>
<dbReference type="PROSITE" id="PS50994">
    <property type="entry name" value="INTEGRASE"/>
    <property type="match status" value="1"/>
</dbReference>
<dbReference type="SUPFAM" id="SSF53098">
    <property type="entry name" value="Ribonuclease H-like"/>
    <property type="match status" value="1"/>
</dbReference>
<dbReference type="GO" id="GO:0015074">
    <property type="term" value="P:DNA integration"/>
    <property type="evidence" value="ECO:0007669"/>
    <property type="project" value="InterPro"/>
</dbReference>
<comment type="caution">
    <text evidence="3">The sequence shown here is derived from an EMBL/GenBank/DDBJ whole genome shotgun (WGS) entry which is preliminary data.</text>
</comment>
<dbReference type="InterPro" id="IPR001584">
    <property type="entry name" value="Integrase_cat-core"/>
</dbReference>
<accession>A0A699H1D1</accession>
<gene>
    <name evidence="3" type="ORF">Tci_292300</name>
</gene>
<protein>
    <submittedName>
        <fullName evidence="3">Ribonuclease H-like domain-containing protein</fullName>
    </submittedName>
</protein>
<feature type="region of interest" description="Disordered" evidence="1">
    <location>
        <begin position="363"/>
        <end position="386"/>
    </location>
</feature>
<dbReference type="InterPro" id="IPR012337">
    <property type="entry name" value="RNaseH-like_sf"/>
</dbReference>
<sequence>MSAAKLPIQNPNEFDLWKMRIEHHFLMTDYSLWEVILNGDSPSPIRVIKGVVQHVAPPAAEQKLAIKNKLKARGIEKKFGGNKETKNVQKTLLKQQYEDFRGSSSESFTNDPVSAATSVSNVSAKLLVSALPNVNTLSNAIIYSFFASQSNSPQLDNDDLKQIDADDLEEMDLKRQMAMLTVRARKGHFARECRSPKDTKRNVATEPKRRNVPVETSTLNALVSQYDGMGSYDWSFQAKKEHANYALMAFTSSCSFSSNDESDESLTPSPIYDRYQSGDGYHVVPPPYIRTFMPPKPDLVFHNAPNVNETVHTAFNVELSPTKPDKDLSHTHRPSTPIIEDWVSDSKDDSEAEILQNAPSFVQTTEQVKPPRPSVKPEPCTNGKSSAICQNDTSKSWKALGNMSYLSELEEINGVYVAFSGNPKGGKIFRKGKIKTGKSDFDDVYFVKELKFNLFSASQMYDKKNIVLFTDTECIVLSIEFKLLDENQVLLRGIKREFSIPRTPQQNGIAERKNLIEAARTMLADSLLPIPFWAEAVNTACYVQNKVLVTKPQNKTPYELLHGRTPSIGSMRPFGYPVTILNTLNSLGKLDGKVDLRHLNLHAAGPTIWMLNYSTIT</sequence>
<dbReference type="EMBL" id="BKCJ010095004">
    <property type="protein sequence ID" value="GEX20325.1"/>
    <property type="molecule type" value="Genomic_DNA"/>
</dbReference>
<evidence type="ECO:0000259" key="2">
    <source>
        <dbReference type="PROSITE" id="PS50994"/>
    </source>
</evidence>
<name>A0A699H1D1_TANCI</name>
<proteinExistence type="predicted"/>
<dbReference type="Gene3D" id="3.30.420.10">
    <property type="entry name" value="Ribonuclease H-like superfamily/Ribonuclease H"/>
    <property type="match status" value="1"/>
</dbReference>
<dbReference type="AlphaFoldDB" id="A0A699H1D1"/>
<evidence type="ECO:0000313" key="3">
    <source>
        <dbReference type="EMBL" id="GEX20325.1"/>
    </source>
</evidence>
<dbReference type="GO" id="GO:0003676">
    <property type="term" value="F:nucleic acid binding"/>
    <property type="evidence" value="ECO:0007669"/>
    <property type="project" value="InterPro"/>
</dbReference>
<feature type="domain" description="Integrase catalytic" evidence="2">
    <location>
        <begin position="375"/>
        <end position="565"/>
    </location>
</feature>
<dbReference type="PANTHER" id="PTHR42648">
    <property type="entry name" value="TRANSPOSASE, PUTATIVE-RELATED"/>
    <property type="match status" value="1"/>
</dbReference>
<dbReference type="InterPro" id="IPR039537">
    <property type="entry name" value="Retrotran_Ty1/copia-like"/>
</dbReference>
<reference evidence="3" key="1">
    <citation type="journal article" date="2019" name="Sci. Rep.">
        <title>Draft genome of Tanacetum cinerariifolium, the natural source of mosquito coil.</title>
        <authorList>
            <person name="Yamashiro T."/>
            <person name="Shiraishi A."/>
            <person name="Satake H."/>
            <person name="Nakayama K."/>
        </authorList>
    </citation>
    <scope>NUCLEOTIDE SEQUENCE</scope>
</reference>
<dbReference type="InterPro" id="IPR036397">
    <property type="entry name" value="RNaseH_sf"/>
</dbReference>
<dbReference type="PANTHER" id="PTHR42648:SF32">
    <property type="entry name" value="RIBONUCLEASE H-LIKE DOMAIN, GAG-PRE-INTEGRASE DOMAIN PROTEIN-RELATED"/>
    <property type="match status" value="1"/>
</dbReference>
<organism evidence="3">
    <name type="scientific">Tanacetum cinerariifolium</name>
    <name type="common">Dalmatian daisy</name>
    <name type="synonym">Chrysanthemum cinerariifolium</name>
    <dbReference type="NCBI Taxonomy" id="118510"/>
    <lineage>
        <taxon>Eukaryota</taxon>
        <taxon>Viridiplantae</taxon>
        <taxon>Streptophyta</taxon>
        <taxon>Embryophyta</taxon>
        <taxon>Tracheophyta</taxon>
        <taxon>Spermatophyta</taxon>
        <taxon>Magnoliopsida</taxon>
        <taxon>eudicotyledons</taxon>
        <taxon>Gunneridae</taxon>
        <taxon>Pentapetalae</taxon>
        <taxon>asterids</taxon>
        <taxon>campanulids</taxon>
        <taxon>Asterales</taxon>
        <taxon>Asteraceae</taxon>
        <taxon>Asteroideae</taxon>
        <taxon>Anthemideae</taxon>
        <taxon>Anthemidinae</taxon>
        <taxon>Tanacetum</taxon>
    </lineage>
</organism>